<accession>A0AAU8GSN0</accession>
<reference evidence="1" key="1">
    <citation type="submission" date="2024-06" db="EMBL/GenBank/DDBJ databases">
        <authorList>
            <person name="Yerushalmy O."/>
            <person name="Alkalay-Oren S."/>
            <person name="Coppenhagn-Glazer S."/>
            <person name="Hazan R."/>
        </authorList>
    </citation>
    <scope>NUCLEOTIDE SEQUENCE</scope>
</reference>
<proteinExistence type="predicted"/>
<organism evidence="1">
    <name type="scientific">Pseudomonas phage PACT201</name>
    <dbReference type="NCBI Taxonomy" id="3230130"/>
    <lineage>
        <taxon>Viruses</taxon>
    </lineage>
</organism>
<name>A0AAU8GSN0_9VIRU</name>
<sequence>MSVQSNTYVLVGVKLNYQEFKDRYLGDDEEGYDQYVDPYSDSAYKGIQHHDGPVRHLRWHERRIRIHRPRAGEVHRRAWRRHPDHRMHREPLGCVPKSPIFW</sequence>
<dbReference type="EMBL" id="PP931175">
    <property type="protein sequence ID" value="XCH45303.1"/>
    <property type="molecule type" value="Genomic_DNA"/>
</dbReference>
<evidence type="ECO:0000313" key="1">
    <source>
        <dbReference type="EMBL" id="XCH45303.1"/>
    </source>
</evidence>
<protein>
    <submittedName>
        <fullName evidence="1">Uncharacterized protein</fullName>
    </submittedName>
</protein>